<organism evidence="11 12">
    <name type="scientific">Kingdonia uniflora</name>
    <dbReference type="NCBI Taxonomy" id="39325"/>
    <lineage>
        <taxon>Eukaryota</taxon>
        <taxon>Viridiplantae</taxon>
        <taxon>Streptophyta</taxon>
        <taxon>Embryophyta</taxon>
        <taxon>Tracheophyta</taxon>
        <taxon>Spermatophyta</taxon>
        <taxon>Magnoliopsida</taxon>
        <taxon>Ranunculales</taxon>
        <taxon>Circaeasteraceae</taxon>
        <taxon>Kingdonia</taxon>
    </lineage>
</organism>
<keyword evidence="9" id="KW-0472">Membrane</keyword>
<dbReference type="PANTHER" id="PTHR48062:SF52">
    <property type="entry name" value="RECEPTOR-LIKE PROTEIN 8-RELATED"/>
    <property type="match status" value="1"/>
</dbReference>
<evidence type="ECO:0000256" key="10">
    <source>
        <dbReference type="ARBA" id="ARBA00037847"/>
    </source>
</evidence>
<evidence type="ECO:0000256" key="7">
    <source>
        <dbReference type="ARBA" id="ARBA00022737"/>
    </source>
</evidence>
<evidence type="ECO:0000313" key="12">
    <source>
        <dbReference type="Proteomes" id="UP000541444"/>
    </source>
</evidence>
<gene>
    <name evidence="11" type="ORF">GIB67_001229</name>
</gene>
<evidence type="ECO:0000313" key="11">
    <source>
        <dbReference type="EMBL" id="KAF6141677.1"/>
    </source>
</evidence>
<evidence type="ECO:0000256" key="2">
    <source>
        <dbReference type="ARBA" id="ARBA00009592"/>
    </source>
</evidence>
<evidence type="ECO:0000256" key="9">
    <source>
        <dbReference type="ARBA" id="ARBA00023136"/>
    </source>
</evidence>
<dbReference type="InterPro" id="IPR051502">
    <property type="entry name" value="RLP_Defense_Trigger"/>
</dbReference>
<dbReference type="Gene3D" id="3.80.10.10">
    <property type="entry name" value="Ribonuclease Inhibitor"/>
    <property type="match status" value="1"/>
</dbReference>
<keyword evidence="7" id="KW-0677">Repeat</keyword>
<keyword evidence="6" id="KW-0732">Signal</keyword>
<proteinExistence type="inferred from homology"/>
<evidence type="ECO:0000256" key="5">
    <source>
        <dbReference type="ARBA" id="ARBA00022692"/>
    </source>
</evidence>
<evidence type="ECO:0000256" key="1">
    <source>
        <dbReference type="ARBA" id="ARBA00004236"/>
    </source>
</evidence>
<sequence>MEGSKVIRYLKLLANSSTFEQKMIFHNHFTGISDGLPNSPRLQLLFSNNFLSDIKDYKFIGNILTWLNALSNLKIFLLKGNNLQSRIPIQLCQLNKIAILDLSHNNLSGSLSSCLKNISFAREGILDGYTQILTDYKANQRGKQKKTRWQIFHMVKASPLKISGKKMKDFAKERDWEKYRCPRKPSLSLCWRCERVVRGISVKRRGSKRPS</sequence>
<keyword evidence="8" id="KW-1133">Transmembrane helix</keyword>
<dbReference type="GO" id="GO:0012505">
    <property type="term" value="C:endomembrane system"/>
    <property type="evidence" value="ECO:0007669"/>
    <property type="project" value="UniProtKB-SubCell"/>
</dbReference>
<evidence type="ECO:0000256" key="4">
    <source>
        <dbReference type="ARBA" id="ARBA00022614"/>
    </source>
</evidence>
<keyword evidence="3" id="KW-1003">Cell membrane</keyword>
<keyword evidence="12" id="KW-1185">Reference proteome</keyword>
<evidence type="ECO:0000256" key="8">
    <source>
        <dbReference type="ARBA" id="ARBA00022989"/>
    </source>
</evidence>
<dbReference type="AlphaFoldDB" id="A0A7J7LGA7"/>
<name>A0A7J7LGA7_9MAGN</name>
<dbReference type="InterPro" id="IPR032675">
    <property type="entry name" value="LRR_dom_sf"/>
</dbReference>
<comment type="similarity">
    <text evidence="2">Belongs to the RLP family.</text>
</comment>
<protein>
    <submittedName>
        <fullName evidence="11">Uncharacterized protein</fullName>
    </submittedName>
</protein>
<reference evidence="11 12" key="1">
    <citation type="journal article" date="2020" name="IScience">
        <title>Genome Sequencing of the Endangered Kingdonia uniflora (Circaeasteraceae, Ranunculales) Reveals Potential Mechanisms of Evolutionary Specialization.</title>
        <authorList>
            <person name="Sun Y."/>
            <person name="Deng T."/>
            <person name="Zhang A."/>
            <person name="Moore M.J."/>
            <person name="Landis J.B."/>
            <person name="Lin N."/>
            <person name="Zhang H."/>
            <person name="Zhang X."/>
            <person name="Huang J."/>
            <person name="Zhang X."/>
            <person name="Sun H."/>
            <person name="Wang H."/>
        </authorList>
    </citation>
    <scope>NUCLEOTIDE SEQUENCE [LARGE SCALE GENOMIC DNA]</scope>
    <source>
        <strain evidence="11">TB1705</strain>
        <tissue evidence="11">Leaf</tissue>
    </source>
</reference>
<evidence type="ECO:0000256" key="6">
    <source>
        <dbReference type="ARBA" id="ARBA00022729"/>
    </source>
</evidence>
<keyword evidence="4" id="KW-0433">Leucine-rich repeat</keyword>
<keyword evidence="5" id="KW-0812">Transmembrane</keyword>
<dbReference type="GO" id="GO:0005886">
    <property type="term" value="C:plasma membrane"/>
    <property type="evidence" value="ECO:0007669"/>
    <property type="project" value="UniProtKB-SubCell"/>
</dbReference>
<dbReference type="EMBL" id="JACGCM010002300">
    <property type="protein sequence ID" value="KAF6141677.1"/>
    <property type="molecule type" value="Genomic_DNA"/>
</dbReference>
<dbReference type="PANTHER" id="PTHR48062">
    <property type="entry name" value="RECEPTOR-LIKE PROTEIN 14"/>
    <property type="match status" value="1"/>
</dbReference>
<comment type="subcellular location">
    <subcellularLocation>
        <location evidence="1">Cell membrane</location>
    </subcellularLocation>
    <subcellularLocation>
        <location evidence="10">Endomembrane system</location>
        <topology evidence="10">Single-pass membrane protein</topology>
    </subcellularLocation>
</comment>
<dbReference type="SUPFAM" id="SSF52058">
    <property type="entry name" value="L domain-like"/>
    <property type="match status" value="1"/>
</dbReference>
<accession>A0A7J7LGA7</accession>
<dbReference type="Proteomes" id="UP000541444">
    <property type="component" value="Unassembled WGS sequence"/>
</dbReference>
<evidence type="ECO:0000256" key="3">
    <source>
        <dbReference type="ARBA" id="ARBA00022475"/>
    </source>
</evidence>
<comment type="caution">
    <text evidence="11">The sequence shown here is derived from an EMBL/GenBank/DDBJ whole genome shotgun (WGS) entry which is preliminary data.</text>
</comment>